<dbReference type="GO" id="GO:0005840">
    <property type="term" value="C:ribosome"/>
    <property type="evidence" value="ECO:0007669"/>
    <property type="project" value="UniProtKB-KW"/>
</dbReference>
<keyword evidence="1" id="KW-0687">Ribonucleoprotein</keyword>
<reference evidence="1 2" key="1">
    <citation type="submission" date="2019-08" db="EMBL/GenBank/DDBJ databases">
        <title>Ulvibacter marinistellae sp. nov., isolated from a starfish, Patiria pectinifera.</title>
        <authorList>
            <person name="Kawano K."/>
            <person name="Ushijima N."/>
            <person name="Kihara M."/>
            <person name="Itoh H."/>
        </authorList>
    </citation>
    <scope>NUCLEOTIDE SEQUENCE [LARGE SCALE GENOMIC DNA]</scope>
    <source>
        <strain evidence="1 2">KK4</strain>
    </source>
</reference>
<dbReference type="EMBL" id="BKCF01000007">
    <property type="protein sequence ID" value="GEQ87308.1"/>
    <property type="molecule type" value="Genomic_DNA"/>
</dbReference>
<gene>
    <name evidence="1" type="ORF">ULMS_28160</name>
</gene>
<dbReference type="GO" id="GO:0032259">
    <property type="term" value="P:methylation"/>
    <property type="evidence" value="ECO:0007669"/>
    <property type="project" value="UniProtKB-KW"/>
</dbReference>
<dbReference type="GO" id="GO:0008168">
    <property type="term" value="F:methyltransferase activity"/>
    <property type="evidence" value="ECO:0007669"/>
    <property type="project" value="UniProtKB-KW"/>
</dbReference>
<keyword evidence="1" id="KW-0489">Methyltransferase</keyword>
<accession>A0A5J4G0P0</accession>
<dbReference type="OrthoDB" id="9765084at2"/>
<proteinExistence type="predicted"/>
<dbReference type="AlphaFoldDB" id="A0A5J4G0P0"/>
<organism evidence="1 2">
    <name type="scientific">Patiriisocius marinistellae</name>
    <dbReference type="NCBI Taxonomy" id="2494560"/>
    <lineage>
        <taxon>Bacteria</taxon>
        <taxon>Pseudomonadati</taxon>
        <taxon>Bacteroidota</taxon>
        <taxon>Flavobacteriia</taxon>
        <taxon>Flavobacteriales</taxon>
        <taxon>Flavobacteriaceae</taxon>
        <taxon>Patiriisocius</taxon>
    </lineage>
</organism>
<dbReference type="Gene3D" id="3.40.50.150">
    <property type="entry name" value="Vaccinia Virus protein VP39"/>
    <property type="match status" value="1"/>
</dbReference>
<keyword evidence="2" id="KW-1185">Reference proteome</keyword>
<evidence type="ECO:0000313" key="2">
    <source>
        <dbReference type="Proteomes" id="UP000326994"/>
    </source>
</evidence>
<keyword evidence="1" id="KW-0689">Ribosomal protein</keyword>
<sequence length="465" mass="53932">MTKNNKTHEASFRDPSGHMFYDDDTLRRRINPIYFKQYNALKDSGFFATLFKNELLIPHKENSVFENEIIITPEPIPFITNPYEWSFEQFKHAALHTLKLQKYALTKGFILKDASAYNITFHKGKPIFIDTLSFDFYEEDTPWRAYKQFITHFFGPLVLASYHGTEIFKMLQTHIDGIPVKLISSLLPGKTKLSSTIYTNIHLAAKMESKHSEDYKAETKIAKLSKKAQNNILDNLFNFIKKMSLKEETEWGNYYDKTNYNDAAFQGKKELIQDWVSNLKPQRLIDMGGNDGTFARTVLSQVPNVIVTDIDSNAVAYNYKQVQEHKETNMLPFVCDVLQPAPGIGFNNTERNSLIDRLATYAPDVTMALALIHHITLSGNVPFNKSAEFFSKFSTHLIIEFPTREDSWVESLLVRKREFINHFDFYNQTEFEQGYGQYFDLEKKVEVKGTKRILYLYKNKQNGIA</sequence>
<dbReference type="InterPro" id="IPR029063">
    <property type="entry name" value="SAM-dependent_MTases_sf"/>
</dbReference>
<dbReference type="Proteomes" id="UP000326994">
    <property type="component" value="Unassembled WGS sequence"/>
</dbReference>
<comment type="caution">
    <text evidence="1">The sequence shown here is derived from an EMBL/GenBank/DDBJ whole genome shotgun (WGS) entry which is preliminary data.</text>
</comment>
<name>A0A5J4G0P0_9FLAO</name>
<evidence type="ECO:0000313" key="1">
    <source>
        <dbReference type="EMBL" id="GEQ87308.1"/>
    </source>
</evidence>
<protein>
    <submittedName>
        <fullName evidence="1">50S ribosomal protein L11 methyltransferase</fullName>
    </submittedName>
</protein>
<keyword evidence="1" id="KW-0808">Transferase</keyword>
<dbReference type="SUPFAM" id="SSF53335">
    <property type="entry name" value="S-adenosyl-L-methionine-dependent methyltransferases"/>
    <property type="match status" value="1"/>
</dbReference>
<dbReference type="RefSeq" id="WP_151895226.1">
    <property type="nucleotide sequence ID" value="NZ_BKCF01000007.1"/>
</dbReference>